<evidence type="ECO:0000313" key="3">
    <source>
        <dbReference type="EMBL" id="MDO7905851.1"/>
    </source>
</evidence>
<dbReference type="EMBL" id="JAUQTB010000002">
    <property type="protein sequence ID" value="MDO7905851.1"/>
    <property type="molecule type" value="Genomic_DNA"/>
</dbReference>
<comment type="caution">
    <text evidence="3">The sequence shown here is derived from an EMBL/GenBank/DDBJ whole genome shotgun (WGS) entry which is preliminary data.</text>
</comment>
<dbReference type="PANTHER" id="PTHR34039:SF1">
    <property type="entry name" value="UPF0102 PROTEIN YRAN"/>
    <property type="match status" value="1"/>
</dbReference>
<proteinExistence type="inferred from homology"/>
<dbReference type="Proteomes" id="UP001240171">
    <property type="component" value="Unassembled WGS sequence"/>
</dbReference>
<dbReference type="InterPro" id="IPR011335">
    <property type="entry name" value="Restrct_endonuc-II-like"/>
</dbReference>
<dbReference type="Gene3D" id="3.40.1350.10">
    <property type="match status" value="1"/>
</dbReference>
<comment type="similarity">
    <text evidence="1 2">Belongs to the UPF0102 family.</text>
</comment>
<evidence type="ECO:0000256" key="2">
    <source>
        <dbReference type="HAMAP-Rule" id="MF_00048"/>
    </source>
</evidence>
<dbReference type="CDD" id="cd20736">
    <property type="entry name" value="PoNe_Nuclease"/>
    <property type="match status" value="1"/>
</dbReference>
<protein>
    <recommendedName>
        <fullName evidence="2">UPF0102 protein Q5741_05400</fullName>
    </recommendedName>
</protein>
<dbReference type="NCBIfam" id="TIGR00252">
    <property type="entry name" value="YraN family protein"/>
    <property type="match status" value="1"/>
</dbReference>
<dbReference type="NCBIfam" id="NF009150">
    <property type="entry name" value="PRK12497.1-3"/>
    <property type="match status" value="1"/>
</dbReference>
<dbReference type="Pfam" id="PF02021">
    <property type="entry name" value="UPF0102"/>
    <property type="match status" value="1"/>
</dbReference>
<organism evidence="3 4">
    <name type="scientific">Paenibacillus lacisoli</name>
    <dbReference type="NCBI Taxonomy" id="3064525"/>
    <lineage>
        <taxon>Bacteria</taxon>
        <taxon>Bacillati</taxon>
        <taxon>Bacillota</taxon>
        <taxon>Bacilli</taxon>
        <taxon>Bacillales</taxon>
        <taxon>Paenibacillaceae</taxon>
        <taxon>Paenibacillus</taxon>
    </lineage>
</organism>
<gene>
    <name evidence="3" type="ORF">Q5741_05400</name>
</gene>
<dbReference type="RefSeq" id="WP_305023047.1">
    <property type="nucleotide sequence ID" value="NZ_JAUQTB010000002.1"/>
</dbReference>
<dbReference type="InterPro" id="IPR011856">
    <property type="entry name" value="tRNA_endonuc-like_dom_sf"/>
</dbReference>
<reference evidence="3 4" key="1">
    <citation type="submission" date="2023-07" db="EMBL/GenBank/DDBJ databases">
        <title>Paenibacillus sp. JX-17 nov. isolated from soil.</title>
        <authorList>
            <person name="Wan Y."/>
            <person name="Liu B."/>
        </authorList>
    </citation>
    <scope>NUCLEOTIDE SEQUENCE [LARGE SCALE GENOMIC DNA]</scope>
    <source>
        <strain evidence="3 4">JX-17</strain>
    </source>
</reference>
<dbReference type="NCBIfam" id="NF009154">
    <property type="entry name" value="PRK12497.3-3"/>
    <property type="match status" value="1"/>
</dbReference>
<dbReference type="PANTHER" id="PTHR34039">
    <property type="entry name" value="UPF0102 PROTEIN YRAN"/>
    <property type="match status" value="1"/>
</dbReference>
<name>A0ABT9C9E0_9BACL</name>
<keyword evidence="4" id="KW-1185">Reference proteome</keyword>
<dbReference type="InterPro" id="IPR003509">
    <property type="entry name" value="UPF0102_YraN-like"/>
</dbReference>
<accession>A0ABT9C9E0</accession>
<sequence length="124" mass="14210">MVKRPSRQEVGKTGEQQAALYLEKRGYRILERNWRCRSGELDLIAEADHSLVMIEVRSRTGSGFGTAAESIDARKINQVRSTAAIYVHQTGFHNQDRSLRFDVITVQFGRFPLEFEIQHIISAF</sequence>
<dbReference type="SUPFAM" id="SSF52980">
    <property type="entry name" value="Restriction endonuclease-like"/>
    <property type="match status" value="1"/>
</dbReference>
<evidence type="ECO:0000313" key="4">
    <source>
        <dbReference type="Proteomes" id="UP001240171"/>
    </source>
</evidence>
<dbReference type="HAMAP" id="MF_00048">
    <property type="entry name" value="UPF0102"/>
    <property type="match status" value="1"/>
</dbReference>
<evidence type="ECO:0000256" key="1">
    <source>
        <dbReference type="ARBA" id="ARBA00006738"/>
    </source>
</evidence>